<gene>
    <name evidence="2" type="ORF">BU23DRAFT_116305</name>
</gene>
<feature type="compositionally biased region" description="Basic and acidic residues" evidence="1">
    <location>
        <begin position="208"/>
        <end position="224"/>
    </location>
</feature>
<evidence type="ECO:0000313" key="2">
    <source>
        <dbReference type="EMBL" id="KAF1974386.1"/>
    </source>
</evidence>
<feature type="region of interest" description="Disordered" evidence="1">
    <location>
        <begin position="243"/>
        <end position="321"/>
    </location>
</feature>
<evidence type="ECO:0000256" key="1">
    <source>
        <dbReference type="SAM" id="MobiDB-lite"/>
    </source>
</evidence>
<feature type="compositionally biased region" description="Polar residues" evidence="1">
    <location>
        <begin position="811"/>
        <end position="822"/>
    </location>
</feature>
<feature type="compositionally biased region" description="Basic and acidic residues" evidence="1">
    <location>
        <begin position="643"/>
        <end position="655"/>
    </location>
</feature>
<feature type="region of interest" description="Disordered" evidence="1">
    <location>
        <begin position="1091"/>
        <end position="1241"/>
    </location>
</feature>
<dbReference type="EMBL" id="ML976675">
    <property type="protein sequence ID" value="KAF1974386.1"/>
    <property type="molecule type" value="Genomic_DNA"/>
</dbReference>
<name>A0A6A5VH70_9PLEO</name>
<dbReference type="OrthoDB" id="3538943at2759"/>
<feature type="region of interest" description="Disordered" evidence="1">
    <location>
        <begin position="726"/>
        <end position="822"/>
    </location>
</feature>
<protein>
    <submittedName>
        <fullName evidence="2">Uncharacterized protein</fullName>
    </submittedName>
</protein>
<feature type="compositionally biased region" description="Basic and acidic residues" evidence="1">
    <location>
        <begin position="248"/>
        <end position="260"/>
    </location>
</feature>
<feature type="region of interest" description="Disordered" evidence="1">
    <location>
        <begin position="638"/>
        <end position="664"/>
    </location>
</feature>
<feature type="compositionally biased region" description="Acidic residues" evidence="1">
    <location>
        <begin position="528"/>
        <end position="540"/>
    </location>
</feature>
<feature type="compositionally biased region" description="Polar residues" evidence="1">
    <location>
        <begin position="310"/>
        <end position="320"/>
    </location>
</feature>
<organism evidence="2 3">
    <name type="scientific">Bimuria novae-zelandiae CBS 107.79</name>
    <dbReference type="NCBI Taxonomy" id="1447943"/>
    <lineage>
        <taxon>Eukaryota</taxon>
        <taxon>Fungi</taxon>
        <taxon>Dikarya</taxon>
        <taxon>Ascomycota</taxon>
        <taxon>Pezizomycotina</taxon>
        <taxon>Dothideomycetes</taxon>
        <taxon>Pleosporomycetidae</taxon>
        <taxon>Pleosporales</taxon>
        <taxon>Massarineae</taxon>
        <taxon>Didymosphaeriaceae</taxon>
        <taxon>Bimuria</taxon>
    </lineage>
</organism>
<feature type="compositionally biased region" description="Low complexity" evidence="1">
    <location>
        <begin position="1180"/>
        <end position="1198"/>
    </location>
</feature>
<reference evidence="2" key="1">
    <citation type="journal article" date="2020" name="Stud. Mycol.">
        <title>101 Dothideomycetes genomes: a test case for predicting lifestyles and emergence of pathogens.</title>
        <authorList>
            <person name="Haridas S."/>
            <person name="Albert R."/>
            <person name="Binder M."/>
            <person name="Bloem J."/>
            <person name="Labutti K."/>
            <person name="Salamov A."/>
            <person name="Andreopoulos B."/>
            <person name="Baker S."/>
            <person name="Barry K."/>
            <person name="Bills G."/>
            <person name="Bluhm B."/>
            <person name="Cannon C."/>
            <person name="Castanera R."/>
            <person name="Culley D."/>
            <person name="Daum C."/>
            <person name="Ezra D."/>
            <person name="Gonzalez J."/>
            <person name="Henrissat B."/>
            <person name="Kuo A."/>
            <person name="Liang C."/>
            <person name="Lipzen A."/>
            <person name="Lutzoni F."/>
            <person name="Magnuson J."/>
            <person name="Mondo S."/>
            <person name="Nolan M."/>
            <person name="Ohm R."/>
            <person name="Pangilinan J."/>
            <person name="Park H.-J."/>
            <person name="Ramirez L."/>
            <person name="Alfaro M."/>
            <person name="Sun H."/>
            <person name="Tritt A."/>
            <person name="Yoshinaga Y."/>
            <person name="Zwiers L.-H."/>
            <person name="Turgeon B."/>
            <person name="Goodwin S."/>
            <person name="Spatafora J."/>
            <person name="Crous P."/>
            <person name="Grigoriev I."/>
        </authorList>
    </citation>
    <scope>NUCLEOTIDE SEQUENCE</scope>
    <source>
        <strain evidence="2">CBS 107.79</strain>
    </source>
</reference>
<feature type="compositionally biased region" description="Basic and acidic residues" evidence="1">
    <location>
        <begin position="782"/>
        <end position="807"/>
    </location>
</feature>
<feature type="compositionally biased region" description="Low complexity" evidence="1">
    <location>
        <begin position="1121"/>
        <end position="1136"/>
    </location>
</feature>
<feature type="region of interest" description="Disordered" evidence="1">
    <location>
        <begin position="941"/>
        <end position="968"/>
    </location>
</feature>
<sequence>MHLLWLEDDVAAQLDLANAWLTRTNGTTEEAWAGIYEWTGSCVRILADVSGHRLLRVWQGDSLTLTDGAVFIGASLSPDCLQLTHSLSPGCLLAVRKFTIRYTPYGPLRERLNLALDIAHLYYDNPSLDFQSTTEDPKPIHNSENIANALRDLRRTLVDFDCSTFGMVQDESGEQDSMTTQEENIHGKPSPNTQYAFGTQIAHRPRSPVREPRENGNENGSDLDKQKTAALLGLIRFNGASGAHIRRPPIEPKAMCRDPPESASSNQANKAPSAGGFTRISTSLTSDEHVARPETIFQPTCMPPPYMKNDPSQNLPSTGKSFEKLFNDTEAAALGGTSQSQSDEDALEDTVPNWLDDTCHADGCGKVFGAQSKLLSHWQKPRADTSDRFPDANVPIGVLKALKQFKRNATPGHKSSDEEDSSASDTNPPVGDDGSVSDYEDAVSAVSWSSSAPRESPERRFRPDPALPPDSSLPSIGAGSQGGMQDSSSGQEAQRVVAIQSSNEEPTMDPRSSPPFSSNPQIPRVASDDVDDDDLDMDLELDVPRGLGEGLFNRYAAPSSAHVQRAVVNVQVEETPYAKEKTAASTSIINPMAHVQQQSSSGASKETSSTTIVYSTYKETPPQKDDAKKGVSELVELPSLPAGHKEVHESEDDRPLYSANDTPARHSVCDDVLMEDVQEEALYSPGPSNISRERERRNDDVVPLKRKIELSPLKNGRRPSKLIKIMSFKAESPSPPIKDSGEELQREKEEHWRKFTEGQRAQSSISNVAGDDATPGAQSGSIRREDSGEKEHDPASVHIHSGQDKVARSVPQMNEQTNERAAQSIKSIERTIQSGIIAQNDLKNFNKAYSVGDTVAPGAHEDVDMGTGEADVYRSDIGFTNVDDTLVHADAENVVVEETVLQGNEVSKIETGNNLVDDVCTGYVESGQIVSGHVQTVPARTSRVPSAPTAVTMAPKKSNGATQSPTPGTVFENFRRTYPAYTGDTRHFLGQCKTMDKLDQQDKMVPKWQWDDFIIRNRTDYRDYVNQCLDHGEDVEPYYRFYKDNIRDTLYTKGVVGNRKTLLAAIEELEGKIVGKPYVPDVPTSEFAATADPLADSPVPDIPSPPKFKAPATKNSRPEFTASTASSGRAAATRLAAMERPSPSPSVQKKRQSLPSAFNKRTERTKSAVPSSSNEGARESLPTSSSRRLSSLGLSSSTNRPTPVNQPSRLSASRNVSTRPPSLQRLSSGPRIPTEPTGDPYRDFIFAQNRVTSLTGSASIDANPDMKWPENLHVRPKAEIMRKGYDVLSWKDDL</sequence>
<dbReference type="Proteomes" id="UP000800036">
    <property type="component" value="Unassembled WGS sequence"/>
</dbReference>
<proteinExistence type="predicted"/>
<evidence type="ECO:0000313" key="3">
    <source>
        <dbReference type="Proteomes" id="UP000800036"/>
    </source>
</evidence>
<feature type="region of interest" description="Disordered" evidence="1">
    <location>
        <begin position="168"/>
        <end position="224"/>
    </location>
</feature>
<accession>A0A6A5VH70</accession>
<feature type="compositionally biased region" description="Polar residues" evidence="1">
    <location>
        <begin position="1199"/>
        <end position="1227"/>
    </location>
</feature>
<feature type="compositionally biased region" description="Basic and acidic residues" evidence="1">
    <location>
        <begin position="739"/>
        <end position="757"/>
    </location>
</feature>
<feature type="compositionally biased region" description="Low complexity" evidence="1">
    <location>
        <begin position="442"/>
        <end position="454"/>
    </location>
</feature>
<feature type="region of interest" description="Disordered" evidence="1">
    <location>
        <begin position="408"/>
        <end position="540"/>
    </location>
</feature>
<keyword evidence="3" id="KW-1185">Reference proteome</keyword>